<dbReference type="GeneID" id="41324180"/>
<evidence type="ECO:0000256" key="1">
    <source>
        <dbReference type="SAM" id="Coils"/>
    </source>
</evidence>
<organism evidence="2 3">
    <name type="scientific">Methanomassiliicoccus intestinalis (strain Issoire-Mx1)</name>
    <dbReference type="NCBI Taxonomy" id="1295009"/>
    <lineage>
        <taxon>Archaea</taxon>
        <taxon>Methanobacteriati</taxon>
        <taxon>Thermoplasmatota</taxon>
        <taxon>Thermoplasmata</taxon>
        <taxon>Methanomassiliicoccales</taxon>
        <taxon>Methanomassiliicoccaceae</taxon>
        <taxon>Methanomassiliicoccus</taxon>
    </lineage>
</organism>
<evidence type="ECO:0008006" key="4">
    <source>
        <dbReference type="Google" id="ProtNLM"/>
    </source>
</evidence>
<dbReference type="EMBL" id="CP005934">
    <property type="protein sequence ID" value="AGN27109.1"/>
    <property type="molecule type" value="Genomic_DNA"/>
</dbReference>
<proteinExistence type="predicted"/>
<evidence type="ECO:0000313" key="3">
    <source>
        <dbReference type="Proteomes" id="UP000014070"/>
    </source>
</evidence>
<dbReference type="HOGENOM" id="CLU_690025_0_0_2"/>
<sequence>MSWKYSDPNEWEKAITSEVFPLEDVAAAYIEWEKEDIYSILENKETREIIPALQVKRGNRAYSKKQRRKILPVTRAMYERKFDTASKDARQYTSRYTRAIFLTLEYNPHEISLQDAWLSLKGKGSDLNLFKAKLNRFFSSSVKGNRSKTRYMYRRSNNPVTYSSHARKEAHESGYPHVHMILILSEPVYTYYHKKSQSWRLPYEDVVLPIKQMWAESVGCQSAYCDVQAIVDASITEKDTGVKRSVMSYVLKYVTKDVDASNPKSVNTHALQKFFGVRDIFSSKFLSDLDVILNRRDKTEIELKRTIKEIKRIEKLKDHFGYLTSDLPEKLTALYERKAELQEELRRLKNIKWYYIGTRKFASIQEYAEFYMRIEKYNMQQLEVYRNNIMSDSHGLALV</sequence>
<keyword evidence="1" id="KW-0175">Coiled coil</keyword>
<dbReference type="KEGG" id="mer:MMINT_18300"/>
<accession>R9T8Y6</accession>
<dbReference type="AlphaFoldDB" id="R9T8Y6"/>
<dbReference type="RefSeq" id="WP_020449634.1">
    <property type="nucleotide sequence ID" value="NC_021353.1"/>
</dbReference>
<dbReference type="STRING" id="1295009.MMINT_18300"/>
<gene>
    <name evidence="2" type="ORF">MMINT_18300</name>
</gene>
<feature type="coiled-coil region" evidence="1">
    <location>
        <begin position="296"/>
        <end position="351"/>
    </location>
</feature>
<dbReference type="Proteomes" id="UP000014070">
    <property type="component" value="Chromosome"/>
</dbReference>
<keyword evidence="3" id="KW-1185">Reference proteome</keyword>
<name>R9T8Y6_METII</name>
<evidence type="ECO:0000313" key="2">
    <source>
        <dbReference type="EMBL" id="AGN27109.1"/>
    </source>
</evidence>
<dbReference type="InParanoid" id="R9T8Y6"/>
<reference evidence="2 3" key="1">
    <citation type="journal article" date="2013" name="Genome Announc.">
        <title>Genome sequence of 'Candidatus Methanomassiliicoccus intestinalis' Issoire-Mx1, a third thermoplasmatales-related methanogenic archaeon from human feces.</title>
        <authorList>
            <person name="Borrel G."/>
            <person name="Harris H.M."/>
            <person name="Parisot N."/>
            <person name="Gaci N."/>
            <person name="Tottey W."/>
            <person name="Mihajlovski A."/>
            <person name="Deane J."/>
            <person name="Gribaldo S."/>
            <person name="Bardot O."/>
            <person name="Peyretaillade E."/>
            <person name="Peyret P."/>
            <person name="O'Toole P.W."/>
            <person name="Brugere J.F."/>
        </authorList>
    </citation>
    <scope>NUCLEOTIDE SEQUENCE [LARGE SCALE GENOMIC DNA]</scope>
    <source>
        <strain evidence="2 3">Issoire-Mx1</strain>
    </source>
</reference>
<protein>
    <recommendedName>
        <fullName evidence="4">Replication protein</fullName>
    </recommendedName>
</protein>